<evidence type="ECO:0000313" key="1">
    <source>
        <dbReference type="EMBL" id="HDD35405.1"/>
    </source>
</evidence>
<gene>
    <name evidence="1" type="ORF">ENF30_01255</name>
</gene>
<reference evidence="1" key="1">
    <citation type="journal article" date="2020" name="mSystems">
        <title>Genome- and Community-Level Interaction Insights into Carbon Utilization and Element Cycling Functions of Hydrothermarchaeota in Hydrothermal Sediment.</title>
        <authorList>
            <person name="Zhou Z."/>
            <person name="Liu Y."/>
            <person name="Xu W."/>
            <person name="Pan J."/>
            <person name="Luo Z.H."/>
            <person name="Li M."/>
        </authorList>
    </citation>
    <scope>NUCLEOTIDE SEQUENCE [LARGE SCALE GENOMIC DNA]</scope>
    <source>
        <strain evidence="1">HyVt-113</strain>
    </source>
</reference>
<sequence length="192" mass="23065">MELKDVKASDWKRLYYLVPEEFKRLVMLCHEFEEFEEYLERIGRFVTGRDIQRLQIMMQRILGEYFRLLRKYKEMQDLREVKNDILSALSRLFDERGRARELSRDLIVPITRGEIHFYLPMFLSNFKAFIITNIYDALLETISIIEANFGELFSNISCSKCGLLPEIVFEKGKKLEWVKKEESEKKEEDENI</sequence>
<protein>
    <submittedName>
        <fullName evidence="1">Uncharacterized protein</fullName>
    </submittedName>
</protein>
<organism evidence="1">
    <name type="scientific">Desulfofervidus auxilii</name>
    <dbReference type="NCBI Taxonomy" id="1621989"/>
    <lineage>
        <taxon>Bacteria</taxon>
        <taxon>Pseudomonadati</taxon>
        <taxon>Thermodesulfobacteriota</taxon>
        <taxon>Candidatus Desulfofervidia</taxon>
        <taxon>Candidatus Desulfofervidales</taxon>
        <taxon>Candidatus Desulfofervidaceae</taxon>
        <taxon>Candidatus Desulfofervidus</taxon>
    </lineage>
</organism>
<comment type="caution">
    <text evidence="1">The sequence shown here is derived from an EMBL/GenBank/DDBJ whole genome shotgun (WGS) entry which is preliminary data.</text>
</comment>
<dbReference type="Proteomes" id="UP000885706">
    <property type="component" value="Unassembled WGS sequence"/>
</dbReference>
<dbReference type="EMBL" id="DQWQ01000056">
    <property type="protein sequence ID" value="HDD35405.1"/>
    <property type="molecule type" value="Genomic_DNA"/>
</dbReference>
<dbReference type="AlphaFoldDB" id="A0A7V0NEB3"/>
<accession>A0A7V0NEB3</accession>
<proteinExistence type="predicted"/>
<name>A0A7V0NEB3_DESA2</name>